<feature type="transmembrane region" description="Helical" evidence="2">
    <location>
        <begin position="15"/>
        <end position="36"/>
    </location>
</feature>
<dbReference type="PROSITE" id="PS50983">
    <property type="entry name" value="FE_B12_PBP"/>
    <property type="match status" value="1"/>
</dbReference>
<keyword evidence="2" id="KW-0472">Membrane</keyword>
<comment type="caution">
    <text evidence="4">The sequence shown here is derived from an EMBL/GenBank/DDBJ whole genome shotgun (WGS) entry which is preliminary data.</text>
</comment>
<proteinExistence type="inferred from homology"/>
<dbReference type="InterPro" id="IPR050902">
    <property type="entry name" value="ABC_Transporter_SBP"/>
</dbReference>
<keyword evidence="2" id="KW-0812">Transmembrane</keyword>
<evidence type="ECO:0000259" key="3">
    <source>
        <dbReference type="PROSITE" id="PS50983"/>
    </source>
</evidence>
<gene>
    <name evidence="4" type="ORF">H6A01_09770</name>
</gene>
<dbReference type="PANTHER" id="PTHR30535:SF34">
    <property type="entry name" value="MOLYBDATE-BINDING PROTEIN MOLA"/>
    <property type="match status" value="1"/>
</dbReference>
<protein>
    <submittedName>
        <fullName evidence="4">ABC transporter substrate-binding protein</fullName>
    </submittedName>
</protein>
<evidence type="ECO:0000256" key="1">
    <source>
        <dbReference type="ARBA" id="ARBA00008814"/>
    </source>
</evidence>
<accession>A0ABS2GHG3</accession>
<dbReference type="SUPFAM" id="SSF53807">
    <property type="entry name" value="Helical backbone' metal receptor"/>
    <property type="match status" value="1"/>
</dbReference>
<evidence type="ECO:0000313" key="4">
    <source>
        <dbReference type="EMBL" id="MBM6913601.1"/>
    </source>
</evidence>
<keyword evidence="2" id="KW-1133">Transmembrane helix</keyword>
<name>A0ABS2GHG3_9FIRM</name>
<dbReference type="Gene3D" id="3.40.50.1980">
    <property type="entry name" value="Nitrogenase molybdenum iron protein domain"/>
    <property type="match status" value="2"/>
</dbReference>
<dbReference type="Pfam" id="PF01497">
    <property type="entry name" value="Peripla_BP_2"/>
    <property type="match status" value="1"/>
</dbReference>
<evidence type="ECO:0000313" key="5">
    <source>
        <dbReference type="Proteomes" id="UP000707138"/>
    </source>
</evidence>
<dbReference type="Proteomes" id="UP000707138">
    <property type="component" value="Unassembled WGS sequence"/>
</dbReference>
<reference evidence="4 5" key="1">
    <citation type="journal article" date="2021" name="Sci. Rep.">
        <title>The distribution of antibiotic resistance genes in chicken gut microbiota commensals.</title>
        <authorList>
            <person name="Juricova H."/>
            <person name="Matiasovicova J."/>
            <person name="Kubasova T."/>
            <person name="Cejkova D."/>
            <person name="Rychlik I."/>
        </authorList>
    </citation>
    <scope>NUCLEOTIDE SEQUENCE [LARGE SCALE GENOMIC DNA]</scope>
    <source>
        <strain evidence="4 5">An537</strain>
    </source>
</reference>
<keyword evidence="5" id="KW-1185">Reference proteome</keyword>
<organism evidence="4 5">
    <name type="scientific">Veillonella magna</name>
    <dbReference type="NCBI Taxonomy" id="464322"/>
    <lineage>
        <taxon>Bacteria</taxon>
        <taxon>Bacillati</taxon>
        <taxon>Bacillota</taxon>
        <taxon>Negativicutes</taxon>
        <taxon>Veillonellales</taxon>
        <taxon>Veillonellaceae</taxon>
        <taxon>Veillonella</taxon>
    </lineage>
</organism>
<dbReference type="EMBL" id="JACJLA010000026">
    <property type="protein sequence ID" value="MBM6913601.1"/>
    <property type="molecule type" value="Genomic_DNA"/>
</dbReference>
<dbReference type="PANTHER" id="PTHR30535">
    <property type="entry name" value="VITAMIN B12-BINDING PROTEIN"/>
    <property type="match status" value="1"/>
</dbReference>
<dbReference type="InterPro" id="IPR002491">
    <property type="entry name" value="ABC_transptr_periplasmic_BD"/>
</dbReference>
<sequence>MKGRAMDRRKVWPRFIRFVSAAMWILIVGTVLLLAFGHGRFPSWEQGEATNQDTSHRPQRVLVTYPGATELLIDLGEAHRIVGTVAPYGVEPPQYKRRYEALPIIDAPYVPSREDVLALKPDMIIAWSHHFTPTYLGDESNWQRRGITTYVVPATIRKGQPTVESTVFPFIDDMGRIFGIEAKAAAYKKSLVNRVNAVLVNAEKRKTMGREPTVLILQAHGHSTYSLYGPIYVIDDIVKKAGGRNLVKHQLSQVGPERVLGFDPDYIVYVYAGDTSGHVPTDEEMKASLMADENLRHMRAVMNGHIIPVAFSDVNNGNGRTITALETINNGLSEY</sequence>
<comment type="similarity">
    <text evidence="1">Belongs to the bacterial solute-binding protein 8 family.</text>
</comment>
<evidence type="ECO:0000256" key="2">
    <source>
        <dbReference type="SAM" id="Phobius"/>
    </source>
</evidence>
<feature type="domain" description="Fe/B12 periplasmic-binding" evidence="3">
    <location>
        <begin position="60"/>
        <end position="335"/>
    </location>
</feature>